<dbReference type="Proteomes" id="UP000192923">
    <property type="component" value="Unassembled WGS sequence"/>
</dbReference>
<evidence type="ECO:0008006" key="3">
    <source>
        <dbReference type="Google" id="ProtNLM"/>
    </source>
</evidence>
<dbReference type="EMBL" id="FXAM01000001">
    <property type="protein sequence ID" value="SMF94794.1"/>
    <property type="molecule type" value="Genomic_DNA"/>
</dbReference>
<keyword evidence="2" id="KW-1185">Reference proteome</keyword>
<gene>
    <name evidence="1" type="ORF">SAMN02949497_2129</name>
</gene>
<evidence type="ECO:0000313" key="2">
    <source>
        <dbReference type="Proteomes" id="UP000192923"/>
    </source>
</evidence>
<accession>A0A1Y6D336</accession>
<dbReference type="RefSeq" id="WP_085212483.1">
    <property type="nucleotide sequence ID" value="NZ_FXAM01000001.1"/>
</dbReference>
<reference evidence="1 2" key="1">
    <citation type="submission" date="2016-12" db="EMBL/GenBank/DDBJ databases">
        <authorList>
            <person name="Song W.-J."/>
            <person name="Kurnit D.M."/>
        </authorList>
    </citation>
    <scope>NUCLEOTIDE SEQUENCE [LARGE SCALE GENOMIC DNA]</scope>
    <source>
        <strain evidence="1 2">175</strain>
    </source>
</reference>
<evidence type="ECO:0000313" key="1">
    <source>
        <dbReference type="EMBL" id="SMF94794.1"/>
    </source>
</evidence>
<protein>
    <recommendedName>
        <fullName evidence="3">VanZ like family protein</fullName>
    </recommendedName>
</protein>
<dbReference type="AlphaFoldDB" id="A0A1Y6D336"/>
<organism evidence="1 2">
    <name type="scientific">Methylomagnum ishizawai</name>
    <dbReference type="NCBI Taxonomy" id="1760988"/>
    <lineage>
        <taxon>Bacteria</taxon>
        <taxon>Pseudomonadati</taxon>
        <taxon>Pseudomonadota</taxon>
        <taxon>Gammaproteobacteria</taxon>
        <taxon>Methylococcales</taxon>
        <taxon>Methylococcaceae</taxon>
        <taxon>Methylomagnum</taxon>
    </lineage>
</organism>
<proteinExistence type="predicted"/>
<sequence>MQTDPPPSQSSGHGAGLNYTRLWQAMAWGMVLAVAWLSLIPHPPQPPALLGWDKAQHLLAYASLMFWFRQVFAGRGRWPVFLLVLGITLECLQGLGGFRTFDPADMVANTAGVGAGLWLAGTPLGKSLRGLDHILSKILPPRFRR</sequence>
<name>A0A1Y6D336_9GAMM</name>
<dbReference type="OrthoDB" id="5568182at2"/>
<dbReference type="STRING" id="1760988.SAMN02949497_2129"/>